<feature type="chain" id="PRO_5036221872" description="Protein xylosyltransferase" evidence="1">
    <location>
        <begin position="26"/>
        <end position="705"/>
    </location>
</feature>
<dbReference type="Proteomes" id="UP000654075">
    <property type="component" value="Unassembled WGS sequence"/>
</dbReference>
<protein>
    <recommendedName>
        <fullName evidence="5">Protein xylosyltransferase</fullName>
    </recommendedName>
</protein>
<evidence type="ECO:0000256" key="1">
    <source>
        <dbReference type="SAM" id="SignalP"/>
    </source>
</evidence>
<reference evidence="2" key="1">
    <citation type="submission" date="2021-02" db="EMBL/GenBank/DDBJ databases">
        <authorList>
            <person name="Dougan E. K."/>
            <person name="Rhodes N."/>
            <person name="Thang M."/>
            <person name="Chan C."/>
        </authorList>
    </citation>
    <scope>NUCLEOTIDE SEQUENCE</scope>
</reference>
<evidence type="ECO:0008006" key="5">
    <source>
        <dbReference type="Google" id="ProtNLM"/>
    </source>
</evidence>
<accession>A0A813DQZ8</accession>
<keyword evidence="4" id="KW-1185">Reference proteome</keyword>
<keyword evidence="1" id="KW-0732">Signal</keyword>
<name>A0A813DQZ8_POLGL</name>
<dbReference type="OrthoDB" id="419709at2759"/>
<evidence type="ECO:0000313" key="3">
    <source>
        <dbReference type="EMBL" id="CAE8628835.1"/>
    </source>
</evidence>
<gene>
    <name evidence="3" type="ORF">PGLA1383_LOCUS45435</name>
    <name evidence="2" type="ORF">PGLA1383_LOCUS9051</name>
</gene>
<comment type="caution">
    <text evidence="2">The sequence shown here is derived from an EMBL/GenBank/DDBJ whole genome shotgun (WGS) entry which is preliminary data.</text>
</comment>
<dbReference type="AlphaFoldDB" id="A0A813DQZ8"/>
<dbReference type="EMBL" id="CAJNNV010029511">
    <property type="protein sequence ID" value="CAE8628835.1"/>
    <property type="molecule type" value="Genomic_DNA"/>
</dbReference>
<organism evidence="2 4">
    <name type="scientific">Polarella glacialis</name>
    <name type="common">Dinoflagellate</name>
    <dbReference type="NCBI Taxonomy" id="89957"/>
    <lineage>
        <taxon>Eukaryota</taxon>
        <taxon>Sar</taxon>
        <taxon>Alveolata</taxon>
        <taxon>Dinophyceae</taxon>
        <taxon>Suessiales</taxon>
        <taxon>Suessiaceae</taxon>
        <taxon>Polarella</taxon>
    </lineage>
</organism>
<evidence type="ECO:0000313" key="2">
    <source>
        <dbReference type="EMBL" id="CAE8590328.1"/>
    </source>
</evidence>
<proteinExistence type="predicted"/>
<dbReference type="EMBL" id="CAJNNV010004216">
    <property type="protein sequence ID" value="CAE8590328.1"/>
    <property type="molecule type" value="Genomic_DNA"/>
</dbReference>
<sequence length="705" mass="80092">MSSSLCHGILLALIHLLCQFLHASADSLLETMANTMDPVQVMSEWQCHGQSSVHWEWFRQLLSSFAGRQNLPFLSRHSARPGSWDPQSWLRLAAGNRTVVTEAQDAVLNWPFRIQDVLNEKPLRGHDGEPLCQMGVVSALTILLARHNRDGIWVGHALDARKAIMISNEQAIEALVSMLVRRRNGAVLLYTWPHLAGDHWPVTSADIILALYPSDSLPLGRSSAARLWWQERSDSPRRHRSLTRAGRHALSKRPHPTVRIAVIVAHIYMMDILIGARDACEDVLAENGVEHGRCEVLAFGFNMAASQIINGGPVYDLCETLGSVCRYTGQFMHAAHVIDRGIAYEDKDRGIAVHWKTFKNWVAGMVEEDPFLRKADQVFCGYPFVTCFAAAAAPSWRHVPVAMNVFGLLTEYVDRKTQREIMREFGRDWVGSGQASVSGRRLAKLRQAFVVTLVDFDTYNFAFAEKVSGLLPRVPFCGRYLSFLRQQPSSGDGGVEPSEPKNGQTRTALLWNLTPILPAADIQLLKLLLASEGEKYGLHRRGWRIEDSLSRWNHRFQDRFKYSAVILIPWDWTLTTFLEWYSMSVPIFVPSPSLMRMHIQFTTNTGHRRYIRYGSEYWLGVPASRRPWNRCNGTTPERISYWYERTDFWRLPAVQTFDSAADIVSKLAGLDEVAFGKLVRQMQAVNRRALRSSSAHLRQMLRQVM</sequence>
<evidence type="ECO:0000313" key="4">
    <source>
        <dbReference type="Proteomes" id="UP000654075"/>
    </source>
</evidence>
<feature type="signal peptide" evidence="1">
    <location>
        <begin position="1"/>
        <end position="25"/>
    </location>
</feature>